<protein>
    <recommendedName>
        <fullName evidence="5">30S ribosomal protein S15</fullName>
    </recommendedName>
</protein>
<evidence type="ECO:0000256" key="4">
    <source>
        <dbReference type="RuleBase" id="RU003919"/>
    </source>
</evidence>
<dbReference type="SMART" id="SM01387">
    <property type="entry name" value="Ribosomal_S15"/>
    <property type="match status" value="1"/>
</dbReference>
<dbReference type="GO" id="GO:0005840">
    <property type="term" value="C:ribosome"/>
    <property type="evidence" value="ECO:0007669"/>
    <property type="project" value="UniProtKB-KW"/>
</dbReference>
<dbReference type="Gene3D" id="1.10.287.10">
    <property type="entry name" value="S15/NS1, RNA-binding"/>
    <property type="match status" value="1"/>
</dbReference>
<dbReference type="GO" id="GO:0003735">
    <property type="term" value="F:structural constituent of ribosome"/>
    <property type="evidence" value="ECO:0007669"/>
    <property type="project" value="InterPro"/>
</dbReference>
<dbReference type="HAMAP" id="MF_01343_B">
    <property type="entry name" value="Ribosomal_uS15_B"/>
    <property type="match status" value="1"/>
</dbReference>
<dbReference type="SUPFAM" id="SSF47060">
    <property type="entry name" value="S15/NS1 RNA-binding domain"/>
    <property type="match status" value="1"/>
</dbReference>
<proteinExistence type="inferred from homology"/>
<sequence>VFGRATVARPVRVAAPSRARLAVNSYKNLENIDLTRVPALQRHESDTGSTEVQVARLSARIGQLSTHLAQNKKDYSARRGLIAILQQRKSLLQYMYKHDRPLYDKMISDFTIRSVVVGDTRGAARKREEAN</sequence>
<dbReference type="PROSITE" id="PS00362">
    <property type="entry name" value="RIBOSOMAL_S15"/>
    <property type="match status" value="1"/>
</dbReference>
<evidence type="ECO:0000256" key="5">
    <source>
        <dbReference type="RuleBase" id="RU003920"/>
    </source>
</evidence>
<evidence type="ECO:0000256" key="2">
    <source>
        <dbReference type="ARBA" id="ARBA00022980"/>
    </source>
</evidence>
<dbReference type="InterPro" id="IPR009068">
    <property type="entry name" value="uS15_NS1_RNA-bd_sf"/>
</dbReference>
<dbReference type="GO" id="GO:0005737">
    <property type="term" value="C:cytoplasm"/>
    <property type="evidence" value="ECO:0007669"/>
    <property type="project" value="UniProtKB-ARBA"/>
</dbReference>
<comment type="similarity">
    <text evidence="1 4">Belongs to the universal ribosomal protein uS15 family.</text>
</comment>
<accession>A0A2J8A769</accession>
<dbReference type="GO" id="GO:1990904">
    <property type="term" value="C:ribonucleoprotein complex"/>
    <property type="evidence" value="ECO:0007669"/>
    <property type="project" value="UniProtKB-KW"/>
</dbReference>
<dbReference type="CDD" id="cd00353">
    <property type="entry name" value="Ribosomal_S15p_S13e"/>
    <property type="match status" value="1"/>
</dbReference>
<evidence type="ECO:0000256" key="3">
    <source>
        <dbReference type="ARBA" id="ARBA00023274"/>
    </source>
</evidence>
<dbReference type="OrthoDB" id="364880at2759"/>
<keyword evidence="2 4" id="KW-0689">Ribosomal protein</keyword>
<name>A0A2J8A769_9CHLO</name>
<evidence type="ECO:0000313" key="6">
    <source>
        <dbReference type="EMBL" id="PNH08386.1"/>
    </source>
</evidence>
<keyword evidence="7" id="KW-1185">Reference proteome</keyword>
<gene>
    <name evidence="6" type="ORF">TSOC_005087</name>
</gene>
<organism evidence="6 7">
    <name type="scientific">Tetrabaena socialis</name>
    <dbReference type="NCBI Taxonomy" id="47790"/>
    <lineage>
        <taxon>Eukaryota</taxon>
        <taxon>Viridiplantae</taxon>
        <taxon>Chlorophyta</taxon>
        <taxon>core chlorophytes</taxon>
        <taxon>Chlorophyceae</taxon>
        <taxon>CS clade</taxon>
        <taxon>Chlamydomonadales</taxon>
        <taxon>Tetrabaenaceae</taxon>
        <taxon>Tetrabaena</taxon>
    </lineage>
</organism>
<reference evidence="6 7" key="1">
    <citation type="journal article" date="2017" name="Mol. Biol. Evol.">
        <title>The 4-celled Tetrabaena socialis nuclear genome reveals the essential components for genetic control of cell number at the origin of multicellularity in the volvocine lineage.</title>
        <authorList>
            <person name="Featherston J."/>
            <person name="Arakaki Y."/>
            <person name="Hanschen E.R."/>
            <person name="Ferris P.J."/>
            <person name="Michod R.E."/>
            <person name="Olson B.J.S.C."/>
            <person name="Nozaki H."/>
            <person name="Durand P.M."/>
        </authorList>
    </citation>
    <scope>NUCLEOTIDE SEQUENCE [LARGE SCALE GENOMIC DNA]</scope>
    <source>
        <strain evidence="6 7">NIES-571</strain>
    </source>
</reference>
<dbReference type="Pfam" id="PF00312">
    <property type="entry name" value="Ribosomal_S15"/>
    <property type="match status" value="1"/>
</dbReference>
<dbReference type="EMBL" id="PGGS01000132">
    <property type="protein sequence ID" value="PNH08386.1"/>
    <property type="molecule type" value="Genomic_DNA"/>
</dbReference>
<evidence type="ECO:0000256" key="1">
    <source>
        <dbReference type="ARBA" id="ARBA00008434"/>
    </source>
</evidence>
<dbReference type="PANTHER" id="PTHR23321:SF26">
    <property type="entry name" value="SMALL RIBOSOMAL SUBUNIT PROTEIN US15M"/>
    <property type="match status" value="1"/>
</dbReference>
<dbReference type="AlphaFoldDB" id="A0A2J8A769"/>
<dbReference type="InterPro" id="IPR000589">
    <property type="entry name" value="Ribosomal_uS15"/>
</dbReference>
<feature type="non-terminal residue" evidence="6">
    <location>
        <position position="1"/>
    </location>
</feature>
<comment type="caution">
    <text evidence="6">The sequence shown here is derived from an EMBL/GenBank/DDBJ whole genome shotgun (WGS) entry which is preliminary data.</text>
</comment>
<dbReference type="NCBIfam" id="TIGR00952">
    <property type="entry name" value="S15_bact"/>
    <property type="match status" value="1"/>
</dbReference>
<dbReference type="InterPro" id="IPR005290">
    <property type="entry name" value="Ribosomal_uS15_bac-type"/>
</dbReference>
<dbReference type="PANTHER" id="PTHR23321">
    <property type="entry name" value="RIBOSOMAL PROTEIN S15, BACTERIAL AND ORGANELLAR"/>
    <property type="match status" value="1"/>
</dbReference>
<dbReference type="Proteomes" id="UP000236333">
    <property type="component" value="Unassembled WGS sequence"/>
</dbReference>
<keyword evidence="3 4" id="KW-0687">Ribonucleoprotein</keyword>
<feature type="non-terminal residue" evidence="6">
    <location>
        <position position="131"/>
    </location>
</feature>
<evidence type="ECO:0000313" key="7">
    <source>
        <dbReference type="Proteomes" id="UP000236333"/>
    </source>
</evidence>
<dbReference type="GO" id="GO:0006412">
    <property type="term" value="P:translation"/>
    <property type="evidence" value="ECO:0007669"/>
    <property type="project" value="InterPro"/>
</dbReference>